<dbReference type="CDD" id="cd09279">
    <property type="entry name" value="RNase_HI_like"/>
    <property type="match status" value="1"/>
</dbReference>
<proteinExistence type="predicted"/>
<dbReference type="Gene3D" id="2.40.70.10">
    <property type="entry name" value="Acid Proteases"/>
    <property type="match status" value="1"/>
</dbReference>
<dbReference type="Pfam" id="PF17919">
    <property type="entry name" value="RT_RNaseH_2"/>
    <property type="match status" value="1"/>
</dbReference>
<dbReference type="Gene3D" id="3.10.10.10">
    <property type="entry name" value="HIV Type 1 Reverse Transcriptase, subunit A, domain 1"/>
    <property type="match status" value="1"/>
</dbReference>
<dbReference type="Gene3D" id="1.10.340.70">
    <property type="match status" value="2"/>
</dbReference>
<feature type="compositionally biased region" description="Low complexity" evidence="2">
    <location>
        <begin position="566"/>
        <end position="578"/>
    </location>
</feature>
<dbReference type="InterPro" id="IPR012337">
    <property type="entry name" value="RNaseH-like_sf"/>
</dbReference>
<keyword evidence="1" id="KW-0233">DNA recombination</keyword>
<dbReference type="PROSITE" id="PS50994">
    <property type="entry name" value="INTEGRASE"/>
    <property type="match status" value="1"/>
</dbReference>
<dbReference type="Pfam" id="PF00078">
    <property type="entry name" value="RVT_1"/>
    <property type="match status" value="1"/>
</dbReference>
<evidence type="ECO:0000256" key="1">
    <source>
        <dbReference type="ARBA" id="ARBA00023172"/>
    </source>
</evidence>
<dbReference type="Pfam" id="PF17921">
    <property type="entry name" value="Integrase_H2C2"/>
    <property type="match status" value="1"/>
</dbReference>
<dbReference type="CDD" id="cd00303">
    <property type="entry name" value="retropepsin_like"/>
    <property type="match status" value="1"/>
</dbReference>
<dbReference type="GO" id="GO:0006310">
    <property type="term" value="P:DNA recombination"/>
    <property type="evidence" value="ECO:0007669"/>
    <property type="project" value="UniProtKB-KW"/>
</dbReference>
<name>A0A2N9G228_FAGSY</name>
<dbReference type="InterPro" id="IPR036397">
    <property type="entry name" value="RNaseH_sf"/>
</dbReference>
<dbReference type="CDD" id="cd01647">
    <property type="entry name" value="RT_LTR"/>
    <property type="match status" value="1"/>
</dbReference>
<dbReference type="Pfam" id="PF13456">
    <property type="entry name" value="RVT_3"/>
    <property type="match status" value="1"/>
</dbReference>
<gene>
    <name evidence="4" type="ORF">FSB_LOCUS21405</name>
</gene>
<dbReference type="EMBL" id="OIVN01001401">
    <property type="protein sequence ID" value="SPC93523.1"/>
    <property type="molecule type" value="Genomic_DNA"/>
</dbReference>
<sequence>MPTEEWKTHVLTQVRVAIALGTPRGIVTKTPLTFLVTPLGSRDQHFQEERQNPSQPPPSDPNREAPPTNLMLELIQSLQQNQSELAEAIKQLKEKDAGAKTLLQNEGGNQEKPHPDSGSHEKEANFVTMSDVANLLKQEREKNPKEPRLFVKKPPYPIDKFIDSMGAHAGNGDLCLREFSKSFDDRAYTWYTTLPPGFVKVWEDMVELFCGKYFQSGGKDYPRQPTYYKTSRSFEEPPPSVLCTLEEMMAILNKWVADGVVKLPEVSKKVTEEYKKNPKFCYFHQYVHHSTADCWTLRRKFHEKIQDGTLELPQAKQRVHTDPFLKHKDRAVVSVVIHGSASDADMDEPVAANSAMTPAAIKTLQRNPRFRSLFNQLGLNPEARTAATKAIMAIAADSGSSLTIQAAEISQKKIQEAPMEIKGFGGVGEYTKGHIQLVLKVGPIVALTRFHVVDSVVPYHILLGRPWLHKHQLIPSTYHQCVKGRLNGKPIRIAANSTPFDQFESHFVEAALYDEITLAGEASLAKPIGIPLPKWEEIKDAPEADLRDLLERKKKRRAETSTSKNTPEFADTAEAAAADPKISAKEELEVINLSFDPNVHRPVSISASLSVEERMHLVELLKEYQDIFAWQYDKMPGIDPKLVAHSLNVEPGTRPVVQPMRTFHPEVEAQITQEVKRLLSAGFIKPIQHPRWLSNIVPVKKKNGQIRCCVDFRNLNKACPLLIDSAAGHAMFSFMDGFSGYNQIFMSPKYKKKTAFRTPIGNFYYTVMPFGLKNAGATYQRTMATMFHDMMHQGIREMPNVKLKMNPLKCAFGVSAGKFLGFLMHQCGIDVDPARAFAIATMKPPITHKELKSFLGKLSYIRRFIPGLTVVTSTFAPLLKKGAPFHWSTKCQEAFEKVQNIMTKLPTVCAPIFGKPLRLYLASNSQVIGALIAQEDDNGVEQPIYYVSRTFKDAESRYSGAERSCLALIYASQRLRHYFLAHKLSQYEIIAETPTAIKSQAIADLLAQFPEEDNSFISDEVPGEINEVFLVGLTDSVWALKFDGSSTATSVGVGIILYKDDGEAVTKSFKFDFPCSNNVAEYEAYLAGLAIAYEMGIKHLRVIGDSNLVVCQARGEFLLKEPSLAPYRALAQKLEAKFSTFEIEHAQRNEKRYVDALATLGSQIAFEGEEMDVTVYLREIKDYTLISRDLYRRLLGGVLARCISIEEAKENLLEVHEKTCGDGGAVSLYRRLQRLGYFWPNMSAEAAEDVYCLKRLALRYFVEGGTLFRKGFHGEPFRCLSLSESQMVMKETHAGECGEHQGKKRLYQCLLTLGYYWPTMKKDAADFVKTCHTCQIQANLIHTHPTSLQNMATPWPFHTWGLDLIGPINPAFGGYIWILVATEYFTKWVEAIPLRKATGATVANFIREHIITRFGIPYKLITDNGNGQAEATNRMLLRILSKMVFDYGNDWKAHLADVLWAYRSSPKTATGFTPFSLVYGTDTISPTELVVPSPRVMQGSELEVDANMCVEAQMADLEGLDEARDLAKAKS</sequence>
<feature type="domain" description="Integrase catalytic" evidence="3">
    <location>
        <begin position="1352"/>
        <end position="1443"/>
    </location>
</feature>
<dbReference type="PANTHER" id="PTHR48475:SF1">
    <property type="entry name" value="RNASE H TYPE-1 DOMAIN-CONTAINING PROTEIN"/>
    <property type="match status" value="1"/>
</dbReference>
<dbReference type="Gene3D" id="3.30.420.10">
    <property type="entry name" value="Ribonuclease H-like superfamily/Ribonuclease H"/>
    <property type="match status" value="3"/>
</dbReference>
<dbReference type="GO" id="GO:0003676">
    <property type="term" value="F:nucleic acid binding"/>
    <property type="evidence" value="ECO:0007669"/>
    <property type="project" value="InterPro"/>
</dbReference>
<feature type="region of interest" description="Disordered" evidence="2">
    <location>
        <begin position="44"/>
        <end position="67"/>
    </location>
</feature>
<evidence type="ECO:0000313" key="4">
    <source>
        <dbReference type="EMBL" id="SPC93523.1"/>
    </source>
</evidence>
<dbReference type="GO" id="GO:0015074">
    <property type="term" value="P:DNA integration"/>
    <property type="evidence" value="ECO:0007669"/>
    <property type="project" value="InterPro"/>
</dbReference>
<feature type="region of interest" description="Disordered" evidence="2">
    <location>
        <begin position="555"/>
        <end position="578"/>
    </location>
</feature>
<evidence type="ECO:0000259" key="3">
    <source>
        <dbReference type="PROSITE" id="PS50994"/>
    </source>
</evidence>
<evidence type="ECO:0000256" key="2">
    <source>
        <dbReference type="SAM" id="MobiDB-lite"/>
    </source>
</evidence>
<dbReference type="InterPro" id="IPR002156">
    <property type="entry name" value="RNaseH_domain"/>
</dbReference>
<dbReference type="InterPro" id="IPR041588">
    <property type="entry name" value="Integrase_H2C2"/>
</dbReference>
<protein>
    <recommendedName>
        <fullName evidence="3">Integrase catalytic domain-containing protein</fullName>
    </recommendedName>
</protein>
<dbReference type="GO" id="GO:0004523">
    <property type="term" value="F:RNA-DNA hybrid ribonuclease activity"/>
    <property type="evidence" value="ECO:0007669"/>
    <property type="project" value="InterPro"/>
</dbReference>
<dbReference type="PANTHER" id="PTHR48475">
    <property type="entry name" value="RIBONUCLEASE H"/>
    <property type="match status" value="1"/>
</dbReference>
<reference evidence="4" key="1">
    <citation type="submission" date="2018-02" db="EMBL/GenBank/DDBJ databases">
        <authorList>
            <person name="Cohen D.B."/>
            <person name="Kent A.D."/>
        </authorList>
    </citation>
    <scope>NUCLEOTIDE SEQUENCE</scope>
</reference>
<dbReference type="InterPro" id="IPR001584">
    <property type="entry name" value="Integrase_cat-core"/>
</dbReference>
<dbReference type="InterPro" id="IPR021109">
    <property type="entry name" value="Peptidase_aspartic_dom_sf"/>
</dbReference>
<dbReference type="InterPro" id="IPR041577">
    <property type="entry name" value="RT_RNaseH_2"/>
</dbReference>
<organism evidence="4">
    <name type="scientific">Fagus sylvatica</name>
    <name type="common">Beechnut</name>
    <dbReference type="NCBI Taxonomy" id="28930"/>
    <lineage>
        <taxon>Eukaryota</taxon>
        <taxon>Viridiplantae</taxon>
        <taxon>Streptophyta</taxon>
        <taxon>Embryophyta</taxon>
        <taxon>Tracheophyta</taxon>
        <taxon>Spermatophyta</taxon>
        <taxon>Magnoliopsida</taxon>
        <taxon>eudicotyledons</taxon>
        <taxon>Gunneridae</taxon>
        <taxon>Pentapetalae</taxon>
        <taxon>rosids</taxon>
        <taxon>fabids</taxon>
        <taxon>Fagales</taxon>
        <taxon>Fagaceae</taxon>
        <taxon>Fagus</taxon>
    </lineage>
</organism>
<accession>A0A2N9G228</accession>
<dbReference type="InterPro" id="IPR043128">
    <property type="entry name" value="Rev_trsase/Diguanyl_cyclase"/>
</dbReference>
<dbReference type="InterPro" id="IPR043502">
    <property type="entry name" value="DNA/RNA_pol_sf"/>
</dbReference>
<dbReference type="SUPFAM" id="SSF53098">
    <property type="entry name" value="Ribonuclease H-like"/>
    <property type="match status" value="2"/>
</dbReference>
<dbReference type="InterPro" id="IPR000477">
    <property type="entry name" value="RT_dom"/>
</dbReference>
<dbReference type="Gene3D" id="3.30.70.270">
    <property type="match status" value="1"/>
</dbReference>
<dbReference type="SUPFAM" id="SSF56672">
    <property type="entry name" value="DNA/RNA polymerases"/>
    <property type="match status" value="1"/>
</dbReference>